<organism evidence="1 2">
    <name type="scientific">Paramuricea clavata</name>
    <name type="common">Red gorgonian</name>
    <name type="synonym">Violescent sea-whip</name>
    <dbReference type="NCBI Taxonomy" id="317549"/>
    <lineage>
        <taxon>Eukaryota</taxon>
        <taxon>Metazoa</taxon>
        <taxon>Cnidaria</taxon>
        <taxon>Anthozoa</taxon>
        <taxon>Octocorallia</taxon>
        <taxon>Malacalcyonacea</taxon>
        <taxon>Plexauridae</taxon>
        <taxon>Paramuricea</taxon>
    </lineage>
</organism>
<comment type="caution">
    <text evidence="1">The sequence shown here is derived from an EMBL/GenBank/DDBJ whole genome shotgun (WGS) entry which is preliminary data.</text>
</comment>
<accession>A0A7D9HAV4</accession>
<evidence type="ECO:0000313" key="1">
    <source>
        <dbReference type="EMBL" id="CAB3977990.1"/>
    </source>
</evidence>
<name>A0A7D9HAV4_PARCT</name>
<gene>
    <name evidence="1" type="ORF">PACLA_8A073187</name>
</gene>
<keyword evidence="2" id="KW-1185">Reference proteome</keyword>
<dbReference type="Proteomes" id="UP001152795">
    <property type="component" value="Unassembled WGS sequence"/>
</dbReference>
<sequence>MRLQLNMPIKKDIVKVARIKGPLNISYLAEKNDTLYLKSIPVLWGEYGGEGSKDDIDTIKQKVIGTLGLACGILIALPVLGCIFIIVAIVLFVIGAKANQITEMSASK</sequence>
<proteinExistence type="predicted"/>
<evidence type="ECO:0000313" key="2">
    <source>
        <dbReference type="Proteomes" id="UP001152795"/>
    </source>
</evidence>
<dbReference type="EMBL" id="CACRXK020000083">
    <property type="protein sequence ID" value="CAB3977990.1"/>
    <property type="molecule type" value="Genomic_DNA"/>
</dbReference>
<protein>
    <submittedName>
        <fullName evidence="1">Uncharacterized protein</fullName>
    </submittedName>
</protein>
<reference evidence="1" key="1">
    <citation type="submission" date="2020-04" db="EMBL/GenBank/DDBJ databases">
        <authorList>
            <person name="Alioto T."/>
            <person name="Alioto T."/>
            <person name="Gomez Garrido J."/>
        </authorList>
    </citation>
    <scope>NUCLEOTIDE SEQUENCE</scope>
    <source>
        <strain evidence="1">A484AB</strain>
    </source>
</reference>
<dbReference type="AlphaFoldDB" id="A0A7D9HAV4"/>